<evidence type="ECO:0000313" key="2">
    <source>
        <dbReference type="Proteomes" id="UP000324797"/>
    </source>
</evidence>
<dbReference type="AlphaFoldDB" id="A0A5S4YQA8"/>
<keyword evidence="2" id="KW-1185">Reference proteome</keyword>
<protein>
    <recommendedName>
        <fullName evidence="3">AIPR protein</fullName>
    </recommendedName>
</protein>
<reference evidence="1 2" key="1">
    <citation type="submission" date="2019-08" db="EMBL/GenBank/DDBJ databases">
        <title>Bradyrhizobium hipponensis sp. nov., a rhizobium isolated from a Lupinus angustifolius root nodule in Tunisia.</title>
        <authorList>
            <person name="Off K."/>
            <person name="Rejili M."/>
            <person name="Mars M."/>
            <person name="Brachmann A."/>
            <person name="Marin M."/>
        </authorList>
    </citation>
    <scope>NUCLEOTIDE SEQUENCE [LARGE SCALE GENOMIC DNA]</scope>
    <source>
        <strain evidence="2">aSej3</strain>
    </source>
</reference>
<sequence>MNPDKVVIRFEQVSEQTEGPVRRIVGFVRAKNMLQLFDAADLEANPREAKAGAVTADIIDSICDTPETFPFKTKGVLVGASNYVALERKRYEIRFENTKIEGILDGGHNMLAIGTYVLARALGDDRIFKKIKRWTELKDAWEANRKEITELKRVAGEESGSGPLDFLVPVEVLVPADIENDEIVGEFNSSLLDICAARNNNVELTLETKANKKGFYEYLRKSLQPLIANRVEWKSNDGGEIKVRDLIALAWIPLSIIDLPVDIKIPPQNLYRNKGDLAKHFDTLMSDEKVSSVSDGDYTHELHNTAVHSALVIAGQLPELYDKIYRDFPAAYNGEREGRFGGLAVVKMADRMRSKPRTHFTDAEVDYAYPDGLIMPLVYGLKALMAKDENGHVRWKEDPFRFLDEHLESIVKKYRVILDAFRADPQKVGKNEGSYDLVLDAFETEVLKRQAVAASSRGVRS</sequence>
<organism evidence="1 2">
    <name type="scientific">Bradyrhizobium hipponense</name>
    <dbReference type="NCBI Taxonomy" id="2605638"/>
    <lineage>
        <taxon>Bacteria</taxon>
        <taxon>Pseudomonadati</taxon>
        <taxon>Pseudomonadota</taxon>
        <taxon>Alphaproteobacteria</taxon>
        <taxon>Hyphomicrobiales</taxon>
        <taxon>Nitrobacteraceae</taxon>
        <taxon>Bradyrhizobium</taxon>
    </lineage>
</organism>
<dbReference type="EMBL" id="VSTH01000051">
    <property type="protein sequence ID" value="TYO65555.1"/>
    <property type="molecule type" value="Genomic_DNA"/>
</dbReference>
<proteinExistence type="predicted"/>
<evidence type="ECO:0000313" key="1">
    <source>
        <dbReference type="EMBL" id="TYO65555.1"/>
    </source>
</evidence>
<dbReference type="RefSeq" id="WP_148740489.1">
    <property type="nucleotide sequence ID" value="NZ_VSTH01000051.1"/>
</dbReference>
<accession>A0A5S4YQA8</accession>
<evidence type="ECO:0008006" key="3">
    <source>
        <dbReference type="Google" id="ProtNLM"/>
    </source>
</evidence>
<name>A0A5S4YQA8_9BRAD</name>
<gene>
    <name evidence="1" type="ORF">FXV83_16625</name>
</gene>
<dbReference type="Proteomes" id="UP000324797">
    <property type="component" value="Unassembled WGS sequence"/>
</dbReference>
<comment type="caution">
    <text evidence="1">The sequence shown here is derived from an EMBL/GenBank/DDBJ whole genome shotgun (WGS) entry which is preliminary data.</text>
</comment>